<name>A0A806JZ32_9BACT</name>
<feature type="transmembrane region" description="Helical" evidence="1">
    <location>
        <begin position="55"/>
        <end position="79"/>
    </location>
</feature>
<proteinExistence type="predicted"/>
<keyword evidence="1" id="KW-0472">Membrane</keyword>
<organism evidence="2">
    <name type="scientific">uncultured bacterium contig00002</name>
    <dbReference type="NCBI Taxonomy" id="1181494"/>
    <lineage>
        <taxon>Bacteria</taxon>
        <taxon>environmental samples</taxon>
    </lineage>
</organism>
<feature type="transmembrane region" description="Helical" evidence="1">
    <location>
        <begin position="556"/>
        <end position="589"/>
    </location>
</feature>
<dbReference type="EMBL" id="JQ844177">
    <property type="protein sequence ID" value="AGS51922.1"/>
    <property type="molecule type" value="Genomic_DNA"/>
</dbReference>
<evidence type="ECO:0000313" key="2">
    <source>
        <dbReference type="EMBL" id="AGS51922.1"/>
    </source>
</evidence>
<dbReference type="AlphaFoldDB" id="A0A806JZ32"/>
<keyword evidence="1" id="KW-0812">Transmembrane</keyword>
<feature type="transmembrane region" description="Helical" evidence="1">
    <location>
        <begin position="12"/>
        <end position="32"/>
    </location>
</feature>
<evidence type="ECO:0000256" key="1">
    <source>
        <dbReference type="SAM" id="Phobius"/>
    </source>
</evidence>
<accession>A0A806JZ32</accession>
<keyword evidence="1" id="KW-1133">Transmembrane helix</keyword>
<reference evidence="2" key="1">
    <citation type="submission" date="2012-03" db="EMBL/GenBank/DDBJ databases">
        <title>Functional metagenomics reveals considerable lignocellulase gene clusters in the gut microbiome of a wood-feeding higher termite.</title>
        <authorList>
            <person name="Liu N."/>
        </authorList>
    </citation>
    <scope>NUCLEOTIDE SEQUENCE</scope>
</reference>
<feature type="transmembrane region" description="Helical" evidence="1">
    <location>
        <begin position="91"/>
        <end position="113"/>
    </location>
</feature>
<sequence>MTIKERLGSPQIIFLIYILVSALLIMIFRFIFPGSASPLPIYARSWRLIQGVLEIFNFFPALVLSALVIPFGIVSLEAGYQTFAELFFKRLINSVILAIAGAVVYGLIFFLALPTVRNTEDDMLYKGELYQTARNGITERISAGNWQEASQFLNICDSIWPDNPDKELAVLRDEIAINLSEGGYEVSDERNQARSLLAPDIRGSTYVAADVSALSGDRNPVDATQAITMSGEAFREERYFDAHWLAVLGTRLAADGSPQQANASRLASDAWNMISSQEPNQREELVYSLYQLKLQGYQAMNSGEWVQAFYIFQELLSHTPDDPDAANFLAASERGVMEIAFFVEEMDVFPGEILTGSLFSLPNRYGRAALRFSSIITSADVAYGRDFELMTFDENSRPLTSVRSRYAKLLPVIINDKAQVFVLTHALNRYNKDDYSNSEWLLGSDTGGGIVLDISYEDLLVLSHVRRGLANLQIDDLFTASRKLGSFGYITQIFDAEIINRLGSVLFFLPIAIFVIVLGWRYRVKDKPRYAFILMLPVLPVVFHGLVFLYRSAVNIIGIWLVISFGFTISIIACIIALTVTLFVSMIVLAAQHW</sequence>
<protein>
    <submittedName>
        <fullName evidence="2">Uncharacterized protein</fullName>
    </submittedName>
</protein>
<feature type="transmembrane region" description="Helical" evidence="1">
    <location>
        <begin position="498"/>
        <end position="518"/>
    </location>
</feature>
<feature type="transmembrane region" description="Helical" evidence="1">
    <location>
        <begin position="530"/>
        <end position="550"/>
    </location>
</feature>